<dbReference type="InterPro" id="IPR000683">
    <property type="entry name" value="Gfo/Idh/MocA-like_OxRdtase_N"/>
</dbReference>
<dbReference type="Pfam" id="PF22725">
    <property type="entry name" value="GFO_IDH_MocA_C3"/>
    <property type="match status" value="1"/>
</dbReference>
<dbReference type="RefSeq" id="WP_232237366.1">
    <property type="nucleotide sequence ID" value="NZ_CP016076.1"/>
</dbReference>
<dbReference type="InterPro" id="IPR036291">
    <property type="entry name" value="NAD(P)-bd_dom_sf"/>
</dbReference>
<sequence>MIGTGNIADGRHLPALQDAPDVEIVAAVDVDEDRARDCAAKWGIPASYSDVETMLTREQPDLVVICTPPALHREQAVAALRAGAWVLCEKPPCRSLAEYDEIAAAEGSDQTQAAEGDCHASAAEGDGHSPAGPYAAFVFQHRFGSGAEHARSLISQGRLGAPYVALCQTTWYRDDAYYAVPWRGRWDTEGGGPAMGHGIHQVDLLLELMGDWVEVRAMAGRLARDVQTEDVSTALVHFTSGAMGSVINSVLSPQEASRIRVDLADATVELAHVYGYTNDDWTYTPARHVTAEQAEGWGTPTTDETGSHAGQLASLLADMRAGRRPRCSGVDGRRSLEFTTAMYKAAVTGRPVRAGEIVEGDPFYTDPSGGRTDWTLAAQSTG</sequence>
<dbReference type="AlphaFoldDB" id="A0AAC9LGF2"/>
<dbReference type="EMBL" id="CP016076">
    <property type="protein sequence ID" value="APU16395.1"/>
    <property type="molecule type" value="Genomic_DNA"/>
</dbReference>
<feature type="region of interest" description="Disordered" evidence="1">
    <location>
        <begin position="107"/>
        <end position="127"/>
    </location>
</feature>
<organism evidence="4 5">
    <name type="scientific">Actinoalloteichus fjordicus</name>
    <dbReference type="NCBI Taxonomy" id="1612552"/>
    <lineage>
        <taxon>Bacteria</taxon>
        <taxon>Bacillati</taxon>
        <taxon>Actinomycetota</taxon>
        <taxon>Actinomycetes</taxon>
        <taxon>Pseudonocardiales</taxon>
        <taxon>Pseudonocardiaceae</taxon>
        <taxon>Actinoalloteichus</taxon>
    </lineage>
</organism>
<reference evidence="5" key="1">
    <citation type="submission" date="2016-06" db="EMBL/GenBank/DDBJ databases">
        <title>Complete genome sequence of Actinoalloteichus fjordicus DSM 46855 (=ADI127-17), type strain of the new species Actinoalloteichus fjordicus.</title>
        <authorList>
            <person name="Ruckert C."/>
            <person name="Nouioui I."/>
            <person name="Willmese J."/>
            <person name="van Wezel G."/>
            <person name="Klenk H.-P."/>
            <person name="Kalinowski J."/>
            <person name="Zotchev S.B."/>
        </authorList>
    </citation>
    <scope>NUCLEOTIDE SEQUENCE [LARGE SCALE GENOMIC DNA]</scope>
    <source>
        <strain evidence="5">ADI127-7</strain>
    </source>
</reference>
<name>A0AAC9LGF2_9PSEU</name>
<evidence type="ECO:0000259" key="2">
    <source>
        <dbReference type="Pfam" id="PF01408"/>
    </source>
</evidence>
<gene>
    <name evidence="4" type="ORF">UA74_21865</name>
</gene>
<dbReference type="Proteomes" id="UP000185511">
    <property type="component" value="Chromosome"/>
</dbReference>
<dbReference type="GO" id="GO:0000166">
    <property type="term" value="F:nucleotide binding"/>
    <property type="evidence" value="ECO:0007669"/>
    <property type="project" value="InterPro"/>
</dbReference>
<dbReference type="PANTHER" id="PTHR43249:SF1">
    <property type="entry name" value="D-GLUCOSIDE 3-DEHYDROGENASE"/>
    <property type="match status" value="1"/>
</dbReference>
<dbReference type="Gene3D" id="3.40.50.720">
    <property type="entry name" value="NAD(P)-binding Rossmann-like Domain"/>
    <property type="match status" value="1"/>
</dbReference>
<evidence type="ECO:0000313" key="4">
    <source>
        <dbReference type="EMBL" id="APU16395.1"/>
    </source>
</evidence>
<dbReference type="InterPro" id="IPR055170">
    <property type="entry name" value="GFO_IDH_MocA-like_dom"/>
</dbReference>
<accession>A0AAC9LGF2</accession>
<dbReference type="SUPFAM" id="SSF55347">
    <property type="entry name" value="Glyceraldehyde-3-phosphate dehydrogenase-like, C-terminal domain"/>
    <property type="match status" value="1"/>
</dbReference>
<protein>
    <submittedName>
        <fullName evidence="4">Dehydrogenase</fullName>
    </submittedName>
</protein>
<dbReference type="InterPro" id="IPR052515">
    <property type="entry name" value="Gfo/Idh/MocA_Oxidoreductase"/>
</dbReference>
<proteinExistence type="predicted"/>
<dbReference type="KEGG" id="acad:UA74_21865"/>
<dbReference type="PANTHER" id="PTHR43249">
    <property type="entry name" value="UDP-N-ACETYL-2-AMINO-2-DEOXY-D-GLUCURONATE OXIDASE"/>
    <property type="match status" value="1"/>
</dbReference>
<evidence type="ECO:0000256" key="1">
    <source>
        <dbReference type="SAM" id="MobiDB-lite"/>
    </source>
</evidence>
<dbReference type="Gene3D" id="3.30.360.10">
    <property type="entry name" value="Dihydrodipicolinate Reductase, domain 2"/>
    <property type="match status" value="1"/>
</dbReference>
<keyword evidence="5" id="KW-1185">Reference proteome</keyword>
<evidence type="ECO:0000313" key="5">
    <source>
        <dbReference type="Proteomes" id="UP000185511"/>
    </source>
</evidence>
<dbReference type="Pfam" id="PF01408">
    <property type="entry name" value="GFO_IDH_MocA"/>
    <property type="match status" value="1"/>
</dbReference>
<feature type="domain" description="Gfo/Idh/MocA-like oxidoreductase N-terminal" evidence="2">
    <location>
        <begin position="1"/>
        <end position="109"/>
    </location>
</feature>
<dbReference type="SUPFAM" id="SSF51735">
    <property type="entry name" value="NAD(P)-binding Rossmann-fold domains"/>
    <property type="match status" value="1"/>
</dbReference>
<evidence type="ECO:0000259" key="3">
    <source>
        <dbReference type="Pfam" id="PF22725"/>
    </source>
</evidence>
<feature type="domain" description="GFO/IDH/MocA-like oxidoreductase" evidence="3">
    <location>
        <begin position="149"/>
        <end position="264"/>
    </location>
</feature>